<evidence type="ECO:0000256" key="1">
    <source>
        <dbReference type="PROSITE-ProRule" id="PRU00497"/>
    </source>
</evidence>
<evidence type="ECO:0000313" key="4">
    <source>
        <dbReference type="Proteomes" id="UP001445076"/>
    </source>
</evidence>
<accession>A0AAW0XU73</accession>
<protein>
    <recommendedName>
        <fullName evidence="5">Cuticle protein</fullName>
    </recommendedName>
</protein>
<feature type="compositionally biased region" description="Basic and acidic residues" evidence="2">
    <location>
        <begin position="59"/>
        <end position="110"/>
    </location>
</feature>
<proteinExistence type="predicted"/>
<dbReference type="Pfam" id="PF00379">
    <property type="entry name" value="Chitin_bind_4"/>
    <property type="match status" value="1"/>
</dbReference>
<keyword evidence="4" id="KW-1185">Reference proteome</keyword>
<keyword evidence="1" id="KW-0193">Cuticle</keyword>
<evidence type="ECO:0000313" key="3">
    <source>
        <dbReference type="EMBL" id="KAK8741539.1"/>
    </source>
</evidence>
<dbReference type="AlphaFoldDB" id="A0AAW0XU73"/>
<feature type="compositionally biased region" description="Basic and acidic residues" evidence="2">
    <location>
        <begin position="1"/>
        <end position="30"/>
    </location>
</feature>
<gene>
    <name evidence="3" type="ORF">OTU49_002260</name>
</gene>
<dbReference type="EMBL" id="JARKIK010000030">
    <property type="protein sequence ID" value="KAK8741539.1"/>
    <property type="molecule type" value="Genomic_DNA"/>
</dbReference>
<evidence type="ECO:0008006" key="5">
    <source>
        <dbReference type="Google" id="ProtNLM"/>
    </source>
</evidence>
<feature type="non-terminal residue" evidence="3">
    <location>
        <position position="1"/>
    </location>
</feature>
<organism evidence="3 4">
    <name type="scientific">Cherax quadricarinatus</name>
    <name type="common">Australian red claw crayfish</name>
    <dbReference type="NCBI Taxonomy" id="27406"/>
    <lineage>
        <taxon>Eukaryota</taxon>
        <taxon>Metazoa</taxon>
        <taxon>Ecdysozoa</taxon>
        <taxon>Arthropoda</taxon>
        <taxon>Crustacea</taxon>
        <taxon>Multicrustacea</taxon>
        <taxon>Malacostraca</taxon>
        <taxon>Eumalacostraca</taxon>
        <taxon>Eucarida</taxon>
        <taxon>Decapoda</taxon>
        <taxon>Pleocyemata</taxon>
        <taxon>Astacidea</taxon>
        <taxon>Parastacoidea</taxon>
        <taxon>Parastacidae</taxon>
        <taxon>Cherax</taxon>
    </lineage>
</organism>
<comment type="caution">
    <text evidence="3">The sequence shown here is derived from an EMBL/GenBank/DDBJ whole genome shotgun (WGS) entry which is preliminary data.</text>
</comment>
<feature type="compositionally biased region" description="Basic and acidic residues" evidence="2">
    <location>
        <begin position="157"/>
        <end position="166"/>
    </location>
</feature>
<feature type="region of interest" description="Disordered" evidence="2">
    <location>
        <begin position="1"/>
        <end position="142"/>
    </location>
</feature>
<sequence>FEVMERPQRHQDDQMHRQQGERPPLDHDYPLFRPPPPKFLQKERHPQSGHLQQNDDIYEDFRQYEEQSQQEEHPKFEQERLQYDERQQFEDSPQYEERPQFEEYPKHEQDLPVYEDVPEYEVDRRPQHQQEAPPVYAEPIKKDIRKPAISNYVPKTKVKEEQEPGLEKRQVIHGGHLDPAGEQFVVDAAEAESATGDGRLSFQIHGQQGPHSYRFGYDTGKGYNRQFRYEERDGVGQVHGRYGFYDKDGKLQVVNYSAHPDHGFSADVPH</sequence>
<reference evidence="3 4" key="1">
    <citation type="journal article" date="2024" name="BMC Genomics">
        <title>Genome assembly of redclaw crayfish (Cherax quadricarinatus) provides insights into its immune adaptation and hypoxia tolerance.</title>
        <authorList>
            <person name="Liu Z."/>
            <person name="Zheng J."/>
            <person name="Li H."/>
            <person name="Fang K."/>
            <person name="Wang S."/>
            <person name="He J."/>
            <person name="Zhou D."/>
            <person name="Weng S."/>
            <person name="Chi M."/>
            <person name="Gu Z."/>
            <person name="He J."/>
            <person name="Li F."/>
            <person name="Wang M."/>
        </authorList>
    </citation>
    <scope>NUCLEOTIDE SEQUENCE [LARGE SCALE GENOMIC DNA]</scope>
    <source>
        <strain evidence="3">ZL_2023a</strain>
    </source>
</reference>
<dbReference type="PROSITE" id="PS51155">
    <property type="entry name" value="CHIT_BIND_RR_2"/>
    <property type="match status" value="1"/>
</dbReference>
<dbReference type="Proteomes" id="UP001445076">
    <property type="component" value="Unassembled WGS sequence"/>
</dbReference>
<dbReference type="GO" id="GO:0042302">
    <property type="term" value="F:structural constituent of cuticle"/>
    <property type="evidence" value="ECO:0007669"/>
    <property type="project" value="UniProtKB-UniRule"/>
</dbReference>
<name>A0AAW0XU73_CHEQU</name>
<dbReference type="InterPro" id="IPR000618">
    <property type="entry name" value="Insect_cuticle"/>
</dbReference>
<feature type="region of interest" description="Disordered" evidence="2">
    <location>
        <begin position="147"/>
        <end position="166"/>
    </location>
</feature>
<evidence type="ECO:0000256" key="2">
    <source>
        <dbReference type="SAM" id="MobiDB-lite"/>
    </source>
</evidence>